<accession>S4P2Z5</accession>
<keyword evidence="1" id="KW-0472">Membrane</keyword>
<keyword evidence="1" id="KW-0812">Transmembrane</keyword>
<name>S4P2Z5_9NEOP</name>
<feature type="transmembrane region" description="Helical" evidence="1">
    <location>
        <begin position="20"/>
        <end position="38"/>
    </location>
</feature>
<evidence type="ECO:0000256" key="1">
    <source>
        <dbReference type="SAM" id="Phobius"/>
    </source>
</evidence>
<evidence type="ECO:0000313" key="2">
    <source>
        <dbReference type="EMBL" id="JAA82813.1"/>
    </source>
</evidence>
<reference evidence="2" key="1">
    <citation type="journal article" date="2013" name="BMC Genomics">
        <title>Unscrambling butterfly oogenesis.</title>
        <authorList>
            <person name="Carter J.M."/>
            <person name="Baker S.C."/>
            <person name="Pink R."/>
            <person name="Carter D.R."/>
            <person name="Collins A."/>
            <person name="Tomlin J."/>
            <person name="Gibbs M."/>
            <person name="Breuker C.J."/>
        </authorList>
    </citation>
    <scope>NUCLEOTIDE SEQUENCE</scope>
    <source>
        <tissue evidence="2">Ovary</tissue>
    </source>
</reference>
<sequence>NHHFWGQSSIPHTKKRDFKGFFYSLVDTLAIIIVLIATKDARVPAKNTQIAIGVPIIFEEFPRFLQD</sequence>
<feature type="non-terminal residue" evidence="2">
    <location>
        <position position="67"/>
    </location>
</feature>
<organism evidence="2">
    <name type="scientific">Pararge aegeria</name>
    <name type="common">speckled wood butterfly</name>
    <dbReference type="NCBI Taxonomy" id="116150"/>
    <lineage>
        <taxon>Eukaryota</taxon>
        <taxon>Metazoa</taxon>
        <taxon>Ecdysozoa</taxon>
        <taxon>Arthropoda</taxon>
        <taxon>Hexapoda</taxon>
        <taxon>Insecta</taxon>
        <taxon>Pterygota</taxon>
        <taxon>Neoptera</taxon>
        <taxon>Endopterygota</taxon>
        <taxon>Lepidoptera</taxon>
        <taxon>Glossata</taxon>
        <taxon>Ditrysia</taxon>
        <taxon>Papilionoidea</taxon>
        <taxon>Nymphalidae</taxon>
        <taxon>Satyrinae</taxon>
        <taxon>Satyrini</taxon>
        <taxon>Parargina</taxon>
        <taxon>Pararge</taxon>
    </lineage>
</organism>
<reference evidence="2" key="2">
    <citation type="submission" date="2013-05" db="EMBL/GenBank/DDBJ databases">
        <authorList>
            <person name="Carter J.-M."/>
            <person name="Baker S.C."/>
            <person name="Pink R."/>
            <person name="Carter D.R.F."/>
            <person name="Collins A."/>
            <person name="Tomlin J."/>
            <person name="Gibbs M."/>
            <person name="Breuker C.J."/>
        </authorList>
    </citation>
    <scope>NUCLEOTIDE SEQUENCE</scope>
    <source>
        <tissue evidence="2">Ovary</tissue>
    </source>
</reference>
<protein>
    <submittedName>
        <fullName evidence="2">Uncharacterized protein</fullName>
    </submittedName>
</protein>
<dbReference type="AlphaFoldDB" id="S4P2Z5"/>
<dbReference type="EMBL" id="GAIX01009747">
    <property type="protein sequence ID" value="JAA82813.1"/>
    <property type="molecule type" value="Transcribed_RNA"/>
</dbReference>
<proteinExistence type="predicted"/>
<keyword evidence="1" id="KW-1133">Transmembrane helix</keyword>
<feature type="non-terminal residue" evidence="2">
    <location>
        <position position="1"/>
    </location>
</feature>